<sequence>MDKILEFEGLDAALYPCVGPLVMDPAVLKQNYNFPFRTTQAYRWFVAVNGEEVVGFIPVERRKSGWIMNNYYIKGRDETVLEALLQRIMAVAAEEKCTLTAISFLEDRDVFCRLGFEEVNVWKRYVKMVKNG</sequence>
<dbReference type="EMBL" id="JACJMO010000002">
    <property type="protein sequence ID" value="MBM6856379.1"/>
    <property type="molecule type" value="Genomic_DNA"/>
</dbReference>
<keyword evidence="2" id="KW-1185">Reference proteome</keyword>
<reference evidence="1 2" key="1">
    <citation type="journal article" date="2021" name="Sci. Rep.">
        <title>The distribution of antibiotic resistance genes in chicken gut microbiota commensals.</title>
        <authorList>
            <person name="Juricova H."/>
            <person name="Matiasovicova J."/>
            <person name="Kubasova T."/>
            <person name="Cejkova D."/>
            <person name="Rychlik I."/>
        </authorList>
    </citation>
    <scope>NUCLEOTIDE SEQUENCE [LARGE SCALE GENOMIC DNA]</scope>
    <source>
        <strain evidence="1 2">An421</strain>
    </source>
</reference>
<evidence type="ECO:0008006" key="3">
    <source>
        <dbReference type="Google" id="ProtNLM"/>
    </source>
</evidence>
<accession>A0AA40ZR61</accession>
<evidence type="ECO:0000313" key="1">
    <source>
        <dbReference type="EMBL" id="MBM6856379.1"/>
    </source>
</evidence>
<gene>
    <name evidence="1" type="ORF">H6D15_01955</name>
</gene>
<dbReference type="AlphaFoldDB" id="A0AA40ZR61"/>
<dbReference type="SUPFAM" id="SSF55729">
    <property type="entry name" value="Acyl-CoA N-acyltransferases (Nat)"/>
    <property type="match status" value="1"/>
</dbReference>
<dbReference type="Proteomes" id="UP000698924">
    <property type="component" value="Unassembled WGS sequence"/>
</dbReference>
<proteinExistence type="predicted"/>
<evidence type="ECO:0000313" key="2">
    <source>
        <dbReference type="Proteomes" id="UP000698924"/>
    </source>
</evidence>
<dbReference type="InterPro" id="IPR016181">
    <property type="entry name" value="Acyl_CoA_acyltransferase"/>
</dbReference>
<organism evidence="1 2">
    <name type="scientific">Caecibacteroides pullorum</name>
    <dbReference type="NCBI Taxonomy" id="2725562"/>
    <lineage>
        <taxon>Bacteria</taxon>
        <taxon>Pseudomonadati</taxon>
        <taxon>Bacteroidota</taxon>
        <taxon>Bacteroidia</taxon>
        <taxon>Bacteroidales</taxon>
        <taxon>Bacteroidaceae</taxon>
        <taxon>Caecibacteroides</taxon>
    </lineage>
</organism>
<comment type="caution">
    <text evidence="1">The sequence shown here is derived from an EMBL/GenBank/DDBJ whole genome shotgun (WGS) entry which is preliminary data.</text>
</comment>
<protein>
    <recommendedName>
        <fullName evidence="3">N-acetyltransferase domain-containing protein</fullName>
    </recommendedName>
</protein>
<name>A0AA40ZR61_9BACT</name>
<dbReference type="RefSeq" id="WP_204970903.1">
    <property type="nucleotide sequence ID" value="NZ_JAAZTS010000002.1"/>
</dbReference>